<comment type="caution">
    <text evidence="2">The sequence shown here is derived from an EMBL/GenBank/DDBJ whole genome shotgun (WGS) entry which is preliminary data.</text>
</comment>
<name>A0AAV5SWH1_9BILA</name>
<reference evidence="2" key="1">
    <citation type="submission" date="2023-10" db="EMBL/GenBank/DDBJ databases">
        <title>Genome assembly of Pristionchus species.</title>
        <authorList>
            <person name="Yoshida K."/>
            <person name="Sommer R.J."/>
        </authorList>
    </citation>
    <scope>NUCLEOTIDE SEQUENCE</scope>
    <source>
        <strain evidence="2">RS0144</strain>
    </source>
</reference>
<dbReference type="Proteomes" id="UP001432027">
    <property type="component" value="Unassembled WGS sequence"/>
</dbReference>
<dbReference type="PANTHER" id="PTHR45640">
    <property type="entry name" value="HEAT SHOCK PROTEIN HSP-12.2-RELATED"/>
    <property type="match status" value="1"/>
</dbReference>
<protein>
    <recommendedName>
        <fullName evidence="1">SHSP domain-containing protein</fullName>
    </recommendedName>
</protein>
<dbReference type="AlphaFoldDB" id="A0AAV5SWH1"/>
<dbReference type="InterPro" id="IPR002068">
    <property type="entry name" value="A-crystallin/Hsp20_dom"/>
</dbReference>
<dbReference type="EMBL" id="BTSX01000003">
    <property type="protein sequence ID" value="GMS87686.1"/>
    <property type="molecule type" value="Genomic_DNA"/>
</dbReference>
<dbReference type="GO" id="GO:0005737">
    <property type="term" value="C:cytoplasm"/>
    <property type="evidence" value="ECO:0007669"/>
    <property type="project" value="TreeGrafter"/>
</dbReference>
<evidence type="ECO:0000313" key="3">
    <source>
        <dbReference type="Proteomes" id="UP001432027"/>
    </source>
</evidence>
<organism evidence="2 3">
    <name type="scientific">Pristionchus entomophagus</name>
    <dbReference type="NCBI Taxonomy" id="358040"/>
    <lineage>
        <taxon>Eukaryota</taxon>
        <taxon>Metazoa</taxon>
        <taxon>Ecdysozoa</taxon>
        <taxon>Nematoda</taxon>
        <taxon>Chromadorea</taxon>
        <taxon>Rhabditida</taxon>
        <taxon>Rhabditina</taxon>
        <taxon>Diplogasteromorpha</taxon>
        <taxon>Diplogasteroidea</taxon>
        <taxon>Neodiplogasteridae</taxon>
        <taxon>Pristionchus</taxon>
    </lineage>
</organism>
<dbReference type="SUPFAM" id="SSF49764">
    <property type="entry name" value="HSP20-like chaperones"/>
    <property type="match status" value="1"/>
</dbReference>
<dbReference type="InterPro" id="IPR001436">
    <property type="entry name" value="Alpha-crystallin/sHSP_animal"/>
</dbReference>
<dbReference type="Gene3D" id="2.60.40.790">
    <property type="match status" value="1"/>
</dbReference>
<dbReference type="GO" id="GO:0005634">
    <property type="term" value="C:nucleus"/>
    <property type="evidence" value="ECO:0007669"/>
    <property type="project" value="TreeGrafter"/>
</dbReference>
<evidence type="ECO:0000259" key="1">
    <source>
        <dbReference type="Pfam" id="PF00011"/>
    </source>
</evidence>
<accession>A0AAV5SWH1</accession>
<dbReference type="GO" id="GO:0042026">
    <property type="term" value="P:protein refolding"/>
    <property type="evidence" value="ECO:0007669"/>
    <property type="project" value="TreeGrafter"/>
</dbReference>
<dbReference type="Pfam" id="PF00011">
    <property type="entry name" value="HSP20"/>
    <property type="match status" value="1"/>
</dbReference>
<keyword evidence="3" id="KW-1185">Reference proteome</keyword>
<sequence length="104" mass="11801">MIDENGLWDWPLQENDCVVKNRDEKELFEVDLDDHFTSDEILVKVTDGTVDVHYEHEFDTKKGHTTESVTRSYPLPYGVDVGSVKTILSNHGTLVITAARKPAK</sequence>
<dbReference type="CDD" id="cd06526">
    <property type="entry name" value="metazoan_ACD"/>
    <property type="match status" value="1"/>
</dbReference>
<dbReference type="InterPro" id="IPR008978">
    <property type="entry name" value="HSP20-like_chaperone"/>
</dbReference>
<evidence type="ECO:0000313" key="2">
    <source>
        <dbReference type="EMBL" id="GMS87686.1"/>
    </source>
</evidence>
<proteinExistence type="predicted"/>
<dbReference type="GO" id="GO:0051082">
    <property type="term" value="F:unfolded protein binding"/>
    <property type="evidence" value="ECO:0007669"/>
    <property type="project" value="TreeGrafter"/>
</dbReference>
<feature type="domain" description="SHSP" evidence="1">
    <location>
        <begin position="23"/>
        <end position="103"/>
    </location>
</feature>
<dbReference type="GO" id="GO:0009408">
    <property type="term" value="P:response to heat"/>
    <property type="evidence" value="ECO:0007669"/>
    <property type="project" value="TreeGrafter"/>
</dbReference>
<gene>
    <name evidence="2" type="ORF">PENTCL1PPCAC_9861</name>
</gene>
<dbReference type="PANTHER" id="PTHR45640:SF35">
    <property type="entry name" value="HEAT SHOCK PROTEIN HSP-12.2"/>
    <property type="match status" value="1"/>
</dbReference>